<feature type="compositionally biased region" description="Polar residues" evidence="1">
    <location>
        <begin position="1140"/>
        <end position="1155"/>
    </location>
</feature>
<keyword evidence="3" id="KW-1185">Reference proteome</keyword>
<feature type="region of interest" description="Disordered" evidence="1">
    <location>
        <begin position="1"/>
        <end position="30"/>
    </location>
</feature>
<name>A0ABP0Q3V3_9DINO</name>
<evidence type="ECO:0000256" key="1">
    <source>
        <dbReference type="SAM" id="MobiDB-lite"/>
    </source>
</evidence>
<proteinExistence type="predicted"/>
<dbReference type="Gene3D" id="2.40.70.10">
    <property type="entry name" value="Acid Proteases"/>
    <property type="match status" value="1"/>
</dbReference>
<feature type="compositionally biased region" description="Low complexity" evidence="1">
    <location>
        <begin position="352"/>
        <end position="365"/>
    </location>
</feature>
<evidence type="ECO:0000313" key="3">
    <source>
        <dbReference type="Proteomes" id="UP001642484"/>
    </source>
</evidence>
<comment type="caution">
    <text evidence="2">The sequence shown here is derived from an EMBL/GenBank/DDBJ whole genome shotgun (WGS) entry which is preliminary data.</text>
</comment>
<feature type="compositionally biased region" description="Low complexity" evidence="1">
    <location>
        <begin position="664"/>
        <end position="678"/>
    </location>
</feature>
<accession>A0ABP0Q3V3</accession>
<feature type="region of interest" description="Disordered" evidence="1">
    <location>
        <begin position="1082"/>
        <end position="1163"/>
    </location>
</feature>
<gene>
    <name evidence="2" type="ORF">CCMP2556_LOCUS40483</name>
</gene>
<evidence type="ECO:0000313" key="2">
    <source>
        <dbReference type="EMBL" id="CAK9082934.1"/>
    </source>
</evidence>
<dbReference type="Proteomes" id="UP001642484">
    <property type="component" value="Unassembled WGS sequence"/>
</dbReference>
<feature type="region of interest" description="Disordered" evidence="1">
    <location>
        <begin position="639"/>
        <end position="680"/>
    </location>
</feature>
<dbReference type="InterPro" id="IPR021109">
    <property type="entry name" value="Peptidase_aspartic_dom_sf"/>
</dbReference>
<feature type="region of interest" description="Disordered" evidence="1">
    <location>
        <begin position="343"/>
        <end position="365"/>
    </location>
</feature>
<protein>
    <submittedName>
        <fullName evidence="2">Uncharacterized protein</fullName>
    </submittedName>
</protein>
<feature type="compositionally biased region" description="Basic and acidic residues" evidence="1">
    <location>
        <begin position="1098"/>
        <end position="1123"/>
    </location>
</feature>
<dbReference type="EMBL" id="CAXAMN010023984">
    <property type="protein sequence ID" value="CAK9082934.1"/>
    <property type="molecule type" value="Genomic_DNA"/>
</dbReference>
<sequence length="1163" mass="129146">MSKAARHEVSGGGHAHSPQGALWHKGKSAIPPTRRRAVFDGRRSWDKRLPPAAAWRRRCAAWLAPAAAGARPTTLLSSSASTTSPSMASKLEVDRYGVPQYAGEADLFEEYCERAWDLWHGREGQETMQLASPVHLRAGLSGAAYEAVRKLEHTKLKTKDDKGSPTDAGMRLFLETLRENIAATLPQSTTETMQQFIIRREQEFQMLEETLSGGGVPDHIRAMMLLLFAGLDHKEQLNVLSSCGNDYDFKKISHALRLQFPNSVGKVTARGKSYAMAVDGDDYYEDQPDEDAFIEDTAQPEEEDAFYEDNTPYSYSDDETLDTYLQDFPEEDMELAEALATAIQNKRKKKTPSSTSSSTTNSFPFKAQGEMSFDAKARENRKNAVKFLKSVTPCTSCGRKGHWQGDDECPNTRKKGKGKGKKGSSPKKKPSSTFFVLHDTLESEDEKPQTGDTMTGYVHVSNASPQYVYTQEPNALAGNVMTPEYDKIPAYVTTKEPMDVAENAIAKFHSNATPEYVLATTELYGGDVRKEGSFTDCLATSAHHEVLMVLKEVPMCEHCSYNGGNENKYFRGANGHCRYLTCKERECDKTVLSCRRKEPAELWRYLVVVALCTKFGTAARSRELFSNVCRVRGEALEEREKKAAMRPTKPPTAPGSPSWFLVEPSPSSPASSPSTSTTGYPRARILRRQEPIILLYGISLSASQDLPPFPDLGEEDNDILQRLPSDHSILSTDTPYAGMTFMQVASSAESSWFCSHVIGQVLENKAAMTPEQYRFAFYLYGRLRLVHAAGTRLLKAGKEPNPGKRVMSPDDMVTQRCICVPLSADPTGAYESLSVHDCEVMMVTADEDEDHNLAMAYLAPPNNPPGLAILDSGCARTMRGTSWARAFEAELQKMGLTPKSRSKTQAFKGIGGQLKSDAVKVFPVGVAKIHGELHSAETSSNAPLLLSRPFMQELGTVIDIGNSTVSFTSIDVKNLPLLRTSRGHLAISLLDFDMENISEFVDYDQQEALLQESPPQSPDIWEAVKEGRDLNQHLLDRLGPDECSAPDYVPEGWNPDDWQEHVDFLDTMKQDVQNWESYCARFAAGSGEPPPNNIPDPEDVRAHGRHSDDPKHFEHSSQDELHPRRPRSLSHFPPHWMVMTGTTSRSSLEKQQLQENLPMGKHG</sequence>
<reference evidence="2 3" key="1">
    <citation type="submission" date="2024-02" db="EMBL/GenBank/DDBJ databases">
        <authorList>
            <person name="Chen Y."/>
            <person name="Shah S."/>
            <person name="Dougan E. K."/>
            <person name="Thang M."/>
            <person name="Chan C."/>
        </authorList>
    </citation>
    <scope>NUCLEOTIDE SEQUENCE [LARGE SCALE GENOMIC DNA]</scope>
</reference>
<feature type="region of interest" description="Disordered" evidence="1">
    <location>
        <begin position="395"/>
        <end position="434"/>
    </location>
</feature>
<organism evidence="2 3">
    <name type="scientific">Durusdinium trenchii</name>
    <dbReference type="NCBI Taxonomy" id="1381693"/>
    <lineage>
        <taxon>Eukaryota</taxon>
        <taxon>Sar</taxon>
        <taxon>Alveolata</taxon>
        <taxon>Dinophyceae</taxon>
        <taxon>Suessiales</taxon>
        <taxon>Symbiodiniaceae</taxon>
        <taxon>Durusdinium</taxon>
    </lineage>
</organism>
<feature type="compositionally biased region" description="Basic residues" evidence="1">
    <location>
        <begin position="412"/>
        <end position="430"/>
    </location>
</feature>